<dbReference type="EC" id="4.1.2.25" evidence="1"/>
<organism evidence="1 2">
    <name type="scientific">Halosquirtibacter laminarini</name>
    <dbReference type="NCBI Taxonomy" id="3374600"/>
    <lineage>
        <taxon>Bacteria</taxon>
        <taxon>Pseudomonadati</taxon>
        <taxon>Bacteroidota</taxon>
        <taxon>Bacteroidia</taxon>
        <taxon>Marinilabiliales</taxon>
        <taxon>Prolixibacteraceae</taxon>
        <taxon>Halosquirtibacter</taxon>
    </lineage>
</organism>
<proteinExistence type="predicted"/>
<keyword evidence="1" id="KW-0456">Lyase</keyword>
<accession>A0AC61NF38</accession>
<reference evidence="1" key="1">
    <citation type="submission" date="2021-08" db="EMBL/GenBank/DDBJ databases">
        <title>Novel anaerobic bacterium isolated from sea squirt in East Sea, Republic of Korea.</title>
        <authorList>
            <person name="Nguyen T.H."/>
            <person name="Li Z."/>
            <person name="Lee Y.-J."/>
            <person name="Ko J."/>
            <person name="Kim S.-G."/>
        </authorList>
    </citation>
    <scope>NUCLEOTIDE SEQUENCE</scope>
    <source>
        <strain evidence="1">KCTC 25031</strain>
    </source>
</reference>
<evidence type="ECO:0000313" key="2">
    <source>
        <dbReference type="Proteomes" id="UP000826212"/>
    </source>
</evidence>
<gene>
    <name evidence="1" type="primary">folB</name>
    <name evidence="1" type="ORF">K4L44_17145</name>
</gene>
<sequence length="119" mass="13791">MQYGVIEIEDMYFHAYHGHFKEEQVVGNNFIVYVRIETDCSKASVTDDLDDALNYLKAYELIQEEMMIPSKLLEHVTSRILDRLYRDFEGQVHHARIKVSKLNPPMGGQIGSVSVTQER</sequence>
<dbReference type="Proteomes" id="UP000826212">
    <property type="component" value="Chromosome"/>
</dbReference>
<protein>
    <submittedName>
        <fullName evidence="1">Dihydroneopterin aldolase</fullName>
        <ecNumber evidence="1">4.1.2.25</ecNumber>
    </submittedName>
</protein>
<keyword evidence="2" id="KW-1185">Reference proteome</keyword>
<name>A0AC61NF38_9BACT</name>
<evidence type="ECO:0000313" key="1">
    <source>
        <dbReference type="EMBL" id="QZE14216.1"/>
    </source>
</evidence>
<dbReference type="EMBL" id="CP081303">
    <property type="protein sequence ID" value="QZE14216.1"/>
    <property type="molecule type" value="Genomic_DNA"/>
</dbReference>